<reference evidence="3" key="1">
    <citation type="journal article" date="2019" name="Int. J. Syst. Evol. Microbiol.">
        <title>The Global Catalogue of Microorganisms (GCM) 10K type strain sequencing project: providing services to taxonomists for standard genome sequencing and annotation.</title>
        <authorList>
            <consortium name="The Broad Institute Genomics Platform"/>
            <consortium name="The Broad Institute Genome Sequencing Center for Infectious Disease"/>
            <person name="Wu L."/>
            <person name="Ma J."/>
        </authorList>
    </citation>
    <scope>NUCLEOTIDE SEQUENCE [LARGE SCALE GENOMIC DNA]</scope>
    <source>
        <strain evidence="3">CGMCC 1.12664</strain>
    </source>
</reference>
<evidence type="ECO:0000313" key="3">
    <source>
        <dbReference type="Proteomes" id="UP000612855"/>
    </source>
</evidence>
<gene>
    <name evidence="2" type="ORF">GCM10011360_03230</name>
</gene>
<dbReference type="InterPro" id="IPR019546">
    <property type="entry name" value="TAT_signal_bac_arc"/>
</dbReference>
<evidence type="ECO:0000313" key="2">
    <source>
        <dbReference type="EMBL" id="GGE17785.1"/>
    </source>
</evidence>
<dbReference type="NCBIfam" id="TIGR01409">
    <property type="entry name" value="TAT_signal_seq"/>
    <property type="match status" value="1"/>
</dbReference>
<proteinExistence type="predicted"/>
<dbReference type="InterPro" id="IPR006311">
    <property type="entry name" value="TAT_signal"/>
</dbReference>
<dbReference type="AlphaFoldDB" id="A0A917EB54"/>
<dbReference type="Proteomes" id="UP000612855">
    <property type="component" value="Unassembled WGS sequence"/>
</dbReference>
<dbReference type="PANTHER" id="PTHR43737">
    <property type="entry name" value="BLL7424 PROTEIN"/>
    <property type="match status" value="1"/>
</dbReference>
<dbReference type="PANTHER" id="PTHR43737:SF1">
    <property type="entry name" value="DUF1501 DOMAIN-CONTAINING PROTEIN"/>
    <property type="match status" value="1"/>
</dbReference>
<dbReference type="EMBL" id="BMFJ01000001">
    <property type="protein sequence ID" value="GGE17785.1"/>
    <property type="molecule type" value="Genomic_DNA"/>
</dbReference>
<feature type="signal peptide" evidence="1">
    <location>
        <begin position="1"/>
        <end position="26"/>
    </location>
</feature>
<dbReference type="InterPro" id="IPR010869">
    <property type="entry name" value="DUF1501"/>
</dbReference>
<sequence>METTRRQFLTRSLAAGCSLAASPLVAPVAIASAPWENRLVVVILRGGMDGLGVVQPWGDPDFATLRAGSGMRERGQPGGPVELGDYYAMHSALAPLLPLWQAGELGFVNAVSTPYRNRRSHFDGQDLLEAGLADFGPGIRDGWLNRMLQAVPGIEAETAYTIGASGMLLTKGEAPVAEWSPQAVLAMSPQARRLMEEVMHDDPLFRDVLAEALTLSDSGGYAAMMQSGGMDGSPDDMLGGMAAVRQSAQLARDNAGAEHVARFAADRLRGDARIAAFSINGWDTHARQDAALRGPLEQLAQMILTLRDGLGPVWAKTGVIAMTEFGRTARINGTGGTDHGTGGTMVLAGGALRGGVVHGDWPGLTEAALYQGRDLMPTSDVRAQAAAVMQGLFGLPRDVLERTVFPGLDMGGAGRLVL</sequence>
<dbReference type="RefSeq" id="WP_188475887.1">
    <property type="nucleotide sequence ID" value="NZ_BMFJ01000001.1"/>
</dbReference>
<accession>A0A917EB54</accession>
<comment type="caution">
    <text evidence="2">The sequence shown here is derived from an EMBL/GenBank/DDBJ whole genome shotgun (WGS) entry which is preliminary data.</text>
</comment>
<organism evidence="2 3">
    <name type="scientific">Primorskyibacter flagellatus</name>
    <dbReference type="NCBI Taxonomy" id="1387277"/>
    <lineage>
        <taxon>Bacteria</taxon>
        <taxon>Pseudomonadati</taxon>
        <taxon>Pseudomonadota</taxon>
        <taxon>Alphaproteobacteria</taxon>
        <taxon>Rhodobacterales</taxon>
        <taxon>Roseobacteraceae</taxon>
        <taxon>Primorskyibacter</taxon>
    </lineage>
</organism>
<dbReference type="PROSITE" id="PS51318">
    <property type="entry name" value="TAT"/>
    <property type="match status" value="1"/>
</dbReference>
<protein>
    <recommendedName>
        <fullName evidence="4">DUF1501 domain-containing protein</fullName>
    </recommendedName>
</protein>
<dbReference type="Pfam" id="PF07394">
    <property type="entry name" value="DUF1501"/>
    <property type="match status" value="1"/>
</dbReference>
<evidence type="ECO:0000256" key="1">
    <source>
        <dbReference type="SAM" id="SignalP"/>
    </source>
</evidence>
<name>A0A917EB54_9RHOB</name>
<keyword evidence="3" id="KW-1185">Reference proteome</keyword>
<feature type="chain" id="PRO_5036688510" description="DUF1501 domain-containing protein" evidence="1">
    <location>
        <begin position="27"/>
        <end position="418"/>
    </location>
</feature>
<evidence type="ECO:0008006" key="4">
    <source>
        <dbReference type="Google" id="ProtNLM"/>
    </source>
</evidence>
<keyword evidence="1" id="KW-0732">Signal</keyword>